<dbReference type="Proteomes" id="UP001620626">
    <property type="component" value="Unassembled WGS sequence"/>
</dbReference>
<accession>A0ABD2HWI3</accession>
<feature type="compositionally biased region" description="Acidic residues" evidence="1">
    <location>
        <begin position="118"/>
        <end position="130"/>
    </location>
</feature>
<evidence type="ECO:0000256" key="1">
    <source>
        <dbReference type="SAM" id="MobiDB-lite"/>
    </source>
</evidence>
<sequence length="205" mass="22234">MALKEEEAKVEAELRECAEKVVKAKKARMEAEALLKSELEKKEEEEQKKEEEAKKQKEKKLKELERQAAELRLMLAEASMKTAAKTAKTPGGDIPRGGQSGGGSAETPRSDSPKEGGQDDDDTLSLEEETVPLPPAPPGGNVGNFVADESVRGGRSGMLVFNADGTARELSEDEENEWAGGIFSHPPAQPRDPNKGAKKRRGGRR</sequence>
<name>A0ABD2HWI3_9BILA</name>
<organism evidence="2 3">
    <name type="scientific">Heterodera trifolii</name>
    <dbReference type="NCBI Taxonomy" id="157864"/>
    <lineage>
        <taxon>Eukaryota</taxon>
        <taxon>Metazoa</taxon>
        <taxon>Ecdysozoa</taxon>
        <taxon>Nematoda</taxon>
        <taxon>Chromadorea</taxon>
        <taxon>Rhabditida</taxon>
        <taxon>Tylenchina</taxon>
        <taxon>Tylenchomorpha</taxon>
        <taxon>Tylenchoidea</taxon>
        <taxon>Heteroderidae</taxon>
        <taxon>Heteroderinae</taxon>
        <taxon>Heterodera</taxon>
    </lineage>
</organism>
<reference evidence="2 3" key="1">
    <citation type="submission" date="2024-10" db="EMBL/GenBank/DDBJ databases">
        <authorList>
            <person name="Kim D."/>
        </authorList>
    </citation>
    <scope>NUCLEOTIDE SEQUENCE [LARGE SCALE GENOMIC DNA]</scope>
    <source>
        <strain evidence="2">BH-2024</strain>
    </source>
</reference>
<feature type="region of interest" description="Disordered" evidence="1">
    <location>
        <begin position="81"/>
        <end position="149"/>
    </location>
</feature>
<feature type="compositionally biased region" description="Basic residues" evidence="1">
    <location>
        <begin position="196"/>
        <end position="205"/>
    </location>
</feature>
<feature type="region of interest" description="Disordered" evidence="1">
    <location>
        <begin position="35"/>
        <end position="61"/>
    </location>
</feature>
<proteinExistence type="predicted"/>
<feature type="region of interest" description="Disordered" evidence="1">
    <location>
        <begin position="166"/>
        <end position="205"/>
    </location>
</feature>
<protein>
    <submittedName>
        <fullName evidence="2">Uncharacterized protein</fullName>
    </submittedName>
</protein>
<feature type="compositionally biased region" description="Gly residues" evidence="1">
    <location>
        <begin position="94"/>
        <end position="104"/>
    </location>
</feature>
<evidence type="ECO:0000313" key="2">
    <source>
        <dbReference type="EMBL" id="KAL3072247.1"/>
    </source>
</evidence>
<dbReference type="EMBL" id="JBICBT010001336">
    <property type="protein sequence ID" value="KAL3072247.1"/>
    <property type="molecule type" value="Genomic_DNA"/>
</dbReference>
<evidence type="ECO:0000313" key="3">
    <source>
        <dbReference type="Proteomes" id="UP001620626"/>
    </source>
</evidence>
<gene>
    <name evidence="2" type="ORF">niasHT_039494</name>
</gene>
<feature type="compositionally biased region" description="Basic and acidic residues" evidence="1">
    <location>
        <begin position="108"/>
        <end position="117"/>
    </location>
</feature>
<comment type="caution">
    <text evidence="2">The sequence shown here is derived from an EMBL/GenBank/DDBJ whole genome shotgun (WGS) entry which is preliminary data.</text>
</comment>
<keyword evidence="3" id="KW-1185">Reference proteome</keyword>
<dbReference type="AlphaFoldDB" id="A0ABD2HWI3"/>